<evidence type="ECO:0000313" key="2">
    <source>
        <dbReference type="Proteomes" id="UP000310121"/>
    </source>
</evidence>
<accession>A0A4V4KMI8</accession>
<dbReference type="Proteomes" id="UP000310121">
    <property type="component" value="Unassembled WGS sequence"/>
</dbReference>
<gene>
    <name evidence="1" type="ORF">D6C90_08744</name>
</gene>
<evidence type="ECO:0000313" key="1">
    <source>
        <dbReference type="EMBL" id="THZ30851.1"/>
    </source>
</evidence>
<name>A0A4V4KMI8_AURPU</name>
<evidence type="ECO:0008006" key="3">
    <source>
        <dbReference type="Google" id="ProtNLM"/>
    </source>
</evidence>
<reference evidence="1 2" key="1">
    <citation type="submission" date="2018-10" db="EMBL/GenBank/DDBJ databases">
        <title>Fifty Aureobasidium pullulans genomes reveal a recombining polyextremotolerant generalist.</title>
        <authorList>
            <person name="Gostincar C."/>
            <person name="Turk M."/>
            <person name="Zajc J."/>
            <person name="Gunde-Cimerman N."/>
        </authorList>
    </citation>
    <scope>NUCLEOTIDE SEQUENCE [LARGE SCALE GENOMIC DNA]</scope>
    <source>
        <strain evidence="1 2">EXF-3844</strain>
    </source>
</reference>
<proteinExistence type="predicted"/>
<organism evidence="1 2">
    <name type="scientific">Aureobasidium pullulans</name>
    <name type="common">Black yeast</name>
    <name type="synonym">Pullularia pullulans</name>
    <dbReference type="NCBI Taxonomy" id="5580"/>
    <lineage>
        <taxon>Eukaryota</taxon>
        <taxon>Fungi</taxon>
        <taxon>Dikarya</taxon>
        <taxon>Ascomycota</taxon>
        <taxon>Pezizomycotina</taxon>
        <taxon>Dothideomycetes</taxon>
        <taxon>Dothideomycetidae</taxon>
        <taxon>Dothideales</taxon>
        <taxon>Saccotheciaceae</taxon>
        <taxon>Aureobasidium</taxon>
    </lineage>
</organism>
<comment type="caution">
    <text evidence="1">The sequence shown here is derived from an EMBL/GenBank/DDBJ whole genome shotgun (WGS) entry which is preliminary data.</text>
</comment>
<dbReference type="AlphaFoldDB" id="A0A4V4KMI8"/>
<sequence length="235" mass="27357">MQEYIDCQIMATTIKTSSFLIELPQELKDMIYDYVFSVDYAKLLGDSATSHPLMRTSKKLRAEARVPFIRALARSSILYIGCDLKKPTNIGCYFTWKAPSADSINRRPREAHLCSRWSVFRRSNFAHEFVPRLQQIFLALKPVGSILLSIDFECDPPLHIAADWLCCRDRQFESRADRIFRAGIVTWEEQFTACSIAWIEDLLLAIRDTWIEARSKSYVDPRRHDLTMQGHHYFP</sequence>
<protein>
    <recommendedName>
        <fullName evidence="3">F-box domain-containing protein</fullName>
    </recommendedName>
</protein>
<dbReference type="EMBL" id="QZBN01001261">
    <property type="protein sequence ID" value="THZ30851.1"/>
    <property type="molecule type" value="Genomic_DNA"/>
</dbReference>